<protein>
    <submittedName>
        <fullName evidence="1">Uncharacterized protein</fullName>
    </submittedName>
</protein>
<keyword evidence="2" id="KW-1185">Reference proteome</keyword>
<name>A0A0C3IDD9_PISTI</name>
<gene>
    <name evidence="1" type="ORF">M404DRAFT_1007854</name>
</gene>
<dbReference type="OrthoDB" id="2618951at2759"/>
<evidence type="ECO:0000313" key="1">
    <source>
        <dbReference type="EMBL" id="KIN95062.1"/>
    </source>
</evidence>
<dbReference type="AlphaFoldDB" id="A0A0C3IDD9"/>
<accession>A0A0C3IDD9</accession>
<sequence length="251" mass="28168">MASTSTIPPETKELISQIEVLLHNLGVALHKLRKLCPPTEEVSPIRALVDAAEARRTEILANIRMIRDRLRVPFTFVETDFDNEWVDRMQPGIVEARGQDGHPFLRGEVQHGPVADVAKLGRNHPYSLSVEYQDDSDYAEWRAPYKVQFTPEPHSRDSQGRPFPAVCVNVNDKGSVQGSYKQTMLHKETGLILHGDEKTLMGPVPAESVRWKLRPEKKNDTSAPPPRVVGSAAAKLISRPPVVRFDDELEN</sequence>
<dbReference type="HOGENOM" id="CLU_1107485_0_0_1"/>
<evidence type="ECO:0000313" key="2">
    <source>
        <dbReference type="Proteomes" id="UP000054217"/>
    </source>
</evidence>
<reference evidence="1 2" key="1">
    <citation type="submission" date="2014-04" db="EMBL/GenBank/DDBJ databases">
        <authorList>
            <consortium name="DOE Joint Genome Institute"/>
            <person name="Kuo A."/>
            <person name="Kohler A."/>
            <person name="Costa M.D."/>
            <person name="Nagy L.G."/>
            <person name="Floudas D."/>
            <person name="Copeland A."/>
            <person name="Barry K.W."/>
            <person name="Cichocki N."/>
            <person name="Veneault-Fourrey C."/>
            <person name="LaButti K."/>
            <person name="Lindquist E.A."/>
            <person name="Lipzen A."/>
            <person name="Lundell T."/>
            <person name="Morin E."/>
            <person name="Murat C."/>
            <person name="Sun H."/>
            <person name="Tunlid A."/>
            <person name="Henrissat B."/>
            <person name="Grigoriev I.V."/>
            <person name="Hibbett D.S."/>
            <person name="Martin F."/>
            <person name="Nordberg H.P."/>
            <person name="Cantor M.N."/>
            <person name="Hua S.X."/>
        </authorList>
    </citation>
    <scope>NUCLEOTIDE SEQUENCE [LARGE SCALE GENOMIC DNA]</scope>
    <source>
        <strain evidence="1 2">Marx 270</strain>
    </source>
</reference>
<dbReference type="Proteomes" id="UP000054217">
    <property type="component" value="Unassembled WGS sequence"/>
</dbReference>
<dbReference type="InParanoid" id="A0A0C3IDD9"/>
<reference evidence="2" key="2">
    <citation type="submission" date="2015-01" db="EMBL/GenBank/DDBJ databases">
        <title>Evolutionary Origins and Diversification of the Mycorrhizal Mutualists.</title>
        <authorList>
            <consortium name="DOE Joint Genome Institute"/>
            <consortium name="Mycorrhizal Genomics Consortium"/>
            <person name="Kohler A."/>
            <person name="Kuo A."/>
            <person name="Nagy L.G."/>
            <person name="Floudas D."/>
            <person name="Copeland A."/>
            <person name="Barry K.W."/>
            <person name="Cichocki N."/>
            <person name="Veneault-Fourrey C."/>
            <person name="LaButti K."/>
            <person name="Lindquist E.A."/>
            <person name="Lipzen A."/>
            <person name="Lundell T."/>
            <person name="Morin E."/>
            <person name="Murat C."/>
            <person name="Riley R."/>
            <person name="Ohm R."/>
            <person name="Sun H."/>
            <person name="Tunlid A."/>
            <person name="Henrissat B."/>
            <person name="Grigoriev I.V."/>
            <person name="Hibbett D.S."/>
            <person name="Martin F."/>
        </authorList>
    </citation>
    <scope>NUCLEOTIDE SEQUENCE [LARGE SCALE GENOMIC DNA]</scope>
    <source>
        <strain evidence="2">Marx 270</strain>
    </source>
</reference>
<organism evidence="1 2">
    <name type="scientific">Pisolithus tinctorius Marx 270</name>
    <dbReference type="NCBI Taxonomy" id="870435"/>
    <lineage>
        <taxon>Eukaryota</taxon>
        <taxon>Fungi</taxon>
        <taxon>Dikarya</taxon>
        <taxon>Basidiomycota</taxon>
        <taxon>Agaricomycotina</taxon>
        <taxon>Agaricomycetes</taxon>
        <taxon>Agaricomycetidae</taxon>
        <taxon>Boletales</taxon>
        <taxon>Sclerodermatineae</taxon>
        <taxon>Pisolithaceae</taxon>
        <taxon>Pisolithus</taxon>
    </lineage>
</organism>
<dbReference type="EMBL" id="KN832078">
    <property type="protein sequence ID" value="KIN95062.1"/>
    <property type="molecule type" value="Genomic_DNA"/>
</dbReference>
<proteinExistence type="predicted"/>